<accession>A0A3A9VUS2</accession>
<evidence type="ECO:0000313" key="4">
    <source>
        <dbReference type="Proteomes" id="UP000268652"/>
    </source>
</evidence>
<dbReference type="Proteomes" id="UP000275024">
    <property type="component" value="Unassembled WGS sequence"/>
</dbReference>
<dbReference type="Proteomes" id="UP000268652">
    <property type="component" value="Unassembled WGS sequence"/>
</dbReference>
<organism evidence="2 5">
    <name type="scientific">Streptomyces radicis</name>
    <dbReference type="NCBI Taxonomy" id="1750517"/>
    <lineage>
        <taxon>Bacteria</taxon>
        <taxon>Bacillati</taxon>
        <taxon>Actinomycetota</taxon>
        <taxon>Actinomycetes</taxon>
        <taxon>Kitasatosporales</taxon>
        <taxon>Streptomycetaceae</taxon>
        <taxon>Streptomyces</taxon>
    </lineage>
</organism>
<reference evidence="4 5" key="1">
    <citation type="submission" date="2018-09" db="EMBL/GenBank/DDBJ databases">
        <title>Streptomyces sp. nov. DS1-2, an endophytic actinomycete isolated from roots of Dendrobium scabrilingue.</title>
        <authorList>
            <person name="Kuncharoen N."/>
            <person name="Kudo T."/>
            <person name="Ohkuma M."/>
            <person name="Yuki M."/>
            <person name="Tanasupawat S."/>
        </authorList>
    </citation>
    <scope>NUCLEOTIDE SEQUENCE [LARGE SCALE GENOMIC DNA]</scope>
    <source>
        <strain evidence="2 5">AZ1-7</strain>
        <strain evidence="3 4">DS1-2</strain>
    </source>
</reference>
<dbReference type="RefSeq" id="WP_120699951.1">
    <property type="nucleotide sequence ID" value="NZ_RBDX01000035.1"/>
</dbReference>
<name>A0A3A9VUS2_9ACTN</name>
<evidence type="ECO:0000313" key="5">
    <source>
        <dbReference type="Proteomes" id="UP000275024"/>
    </source>
</evidence>
<dbReference type="EMBL" id="RBDY01000033">
    <property type="protein sequence ID" value="RKN15497.1"/>
    <property type="molecule type" value="Genomic_DNA"/>
</dbReference>
<evidence type="ECO:0000259" key="1">
    <source>
        <dbReference type="Pfam" id="PF00501"/>
    </source>
</evidence>
<keyword evidence="4" id="KW-1185">Reference proteome</keyword>
<feature type="domain" description="AMP-dependent synthetase/ligase" evidence="1">
    <location>
        <begin position="46"/>
        <end position="214"/>
    </location>
</feature>
<proteinExistence type="predicted"/>
<gene>
    <name evidence="3" type="ORF">D7318_27610</name>
    <name evidence="2" type="ORF">D7319_28205</name>
</gene>
<sequence length="381" mass="40395">MSTRIGSVGTPDVLADVDRPAPWSHADLRAATEERARSAGGVFVASGGTSGDPKLTVMAPDLGVPKVVAHWRPLGPGDCLLNLFSTGKMWGAHYFYNALATACHATVAPMGALHPEEFRQWVDVIVDMGVNALAGAPNVLARFAETAAAAGLRLPVRAVIWSGEPMTGARVATLKAAFPEAGLWGNYGSIETFVIGTSTPDCRLGALHLLPGQLVEPRDEGALLTRVGEGWPTPARRFRLGDRLRAAECPCGAADAFEVVSRADDNVKLYGGMVSIGEVHARASRLDGVRDTQLLLYRDPEVPSAVVGMRLRYTGPNGDAAAVRAALVRAMEDLDLCDRHTPEAFTVEHADDVERSPRTLKVLPVLWRSADDLAAVVGGAA</sequence>
<protein>
    <recommendedName>
        <fullName evidence="1">AMP-dependent synthetase/ligase domain-containing protein</fullName>
    </recommendedName>
</protein>
<dbReference type="Pfam" id="PF00501">
    <property type="entry name" value="AMP-binding"/>
    <property type="match status" value="1"/>
</dbReference>
<dbReference type="EMBL" id="RBDX01000035">
    <property type="protein sequence ID" value="RKN04519.1"/>
    <property type="molecule type" value="Genomic_DNA"/>
</dbReference>
<dbReference type="OrthoDB" id="580775at2"/>
<dbReference type="AlphaFoldDB" id="A0A3A9VUS2"/>
<dbReference type="SUPFAM" id="SSF56801">
    <property type="entry name" value="Acetyl-CoA synthetase-like"/>
    <property type="match status" value="1"/>
</dbReference>
<evidence type="ECO:0000313" key="3">
    <source>
        <dbReference type="EMBL" id="RKN15497.1"/>
    </source>
</evidence>
<dbReference type="InterPro" id="IPR042099">
    <property type="entry name" value="ANL_N_sf"/>
</dbReference>
<comment type="caution">
    <text evidence="2">The sequence shown here is derived from an EMBL/GenBank/DDBJ whole genome shotgun (WGS) entry which is preliminary data.</text>
</comment>
<dbReference type="Gene3D" id="3.40.50.12780">
    <property type="entry name" value="N-terminal domain of ligase-like"/>
    <property type="match status" value="1"/>
</dbReference>
<evidence type="ECO:0000313" key="2">
    <source>
        <dbReference type="EMBL" id="RKN04519.1"/>
    </source>
</evidence>
<dbReference type="InterPro" id="IPR000873">
    <property type="entry name" value="AMP-dep_synth/lig_dom"/>
</dbReference>